<keyword evidence="2" id="KW-1185">Reference proteome</keyword>
<comment type="caution">
    <text evidence="1">The sequence shown here is derived from an EMBL/GenBank/DDBJ whole genome shotgun (WGS) entry which is preliminary data.</text>
</comment>
<gene>
    <name evidence="1" type="ORF">AX774_g4716</name>
</gene>
<evidence type="ECO:0000313" key="2">
    <source>
        <dbReference type="Proteomes" id="UP000188320"/>
    </source>
</evidence>
<organism evidence="1 2">
    <name type="scientific">Zancudomyces culisetae</name>
    <name type="common">Gut fungus</name>
    <name type="synonym">Smittium culisetae</name>
    <dbReference type="NCBI Taxonomy" id="1213189"/>
    <lineage>
        <taxon>Eukaryota</taxon>
        <taxon>Fungi</taxon>
        <taxon>Fungi incertae sedis</taxon>
        <taxon>Zoopagomycota</taxon>
        <taxon>Kickxellomycotina</taxon>
        <taxon>Harpellomycetes</taxon>
        <taxon>Harpellales</taxon>
        <taxon>Legeriomycetaceae</taxon>
        <taxon>Zancudomyces</taxon>
    </lineage>
</organism>
<evidence type="ECO:0000313" key="1">
    <source>
        <dbReference type="EMBL" id="OMH81813.1"/>
    </source>
</evidence>
<sequence length="13" mass="1501">MFEKSSANKFVGR</sequence>
<dbReference type="EMBL" id="LSSK01000812">
    <property type="protein sequence ID" value="OMH81813.1"/>
    <property type="molecule type" value="Genomic_DNA"/>
</dbReference>
<name>A0A1R1PLK3_ZANCU</name>
<proteinExistence type="predicted"/>
<reference evidence="2" key="1">
    <citation type="submission" date="2017-01" db="EMBL/GenBank/DDBJ databases">
        <authorList>
            <person name="Wang Y."/>
            <person name="White M."/>
            <person name="Kvist S."/>
            <person name="Moncalvo J.-M."/>
        </authorList>
    </citation>
    <scope>NUCLEOTIDE SEQUENCE [LARGE SCALE GENOMIC DNA]</scope>
    <source>
        <strain evidence="2">COL-18-3</strain>
    </source>
</reference>
<protein>
    <submittedName>
        <fullName evidence="1">Uncharacterized protein</fullName>
    </submittedName>
</protein>
<accession>A0A1R1PLK3</accession>
<feature type="non-terminal residue" evidence="1">
    <location>
        <position position="13"/>
    </location>
</feature>
<dbReference type="Proteomes" id="UP000188320">
    <property type="component" value="Unassembled WGS sequence"/>
</dbReference>